<reference evidence="3" key="2">
    <citation type="submission" date="2020-11" db="EMBL/GenBank/DDBJ databases">
        <authorList>
            <consortium name="DOE Joint Genome Institute"/>
            <person name="Kuo A."/>
            <person name="Miyauchi S."/>
            <person name="Kiss E."/>
            <person name="Drula E."/>
            <person name="Kohler A."/>
            <person name="Sanchez-Garcia M."/>
            <person name="Andreopoulos B."/>
            <person name="Barry K.W."/>
            <person name="Bonito G."/>
            <person name="Buee M."/>
            <person name="Carver A."/>
            <person name="Chen C."/>
            <person name="Cichocki N."/>
            <person name="Clum A."/>
            <person name="Culley D."/>
            <person name="Crous P.W."/>
            <person name="Fauchery L."/>
            <person name="Girlanda M."/>
            <person name="Hayes R."/>
            <person name="Keri Z."/>
            <person name="Labutti K."/>
            <person name="Lipzen A."/>
            <person name="Lombard V."/>
            <person name="Magnuson J."/>
            <person name="Maillard F."/>
            <person name="Morin E."/>
            <person name="Murat C."/>
            <person name="Nolan M."/>
            <person name="Ohm R."/>
            <person name="Pangilinan J."/>
            <person name="Pereira M."/>
            <person name="Perotto S."/>
            <person name="Peter M."/>
            <person name="Riley R."/>
            <person name="Sitrit Y."/>
            <person name="Stielow B."/>
            <person name="Szollosi G."/>
            <person name="Zifcakova L."/>
            <person name="Stursova M."/>
            <person name="Spatafora J.W."/>
            <person name="Tedersoo L."/>
            <person name="Vaario L.-M."/>
            <person name="Yamada A."/>
            <person name="Yan M."/>
            <person name="Wang P."/>
            <person name="Xu J."/>
            <person name="Bruns T."/>
            <person name="Baldrian P."/>
            <person name="Vilgalys R."/>
            <person name="Henrissat B."/>
            <person name="Grigoriev I.V."/>
            <person name="Hibbett D."/>
            <person name="Nagy L.G."/>
            <person name="Martin F.M."/>
        </authorList>
    </citation>
    <scope>NUCLEOTIDE SEQUENCE</scope>
    <source>
        <strain evidence="3">UH-Tt-Lm1</strain>
    </source>
</reference>
<feature type="compositionally biased region" description="Polar residues" evidence="2">
    <location>
        <begin position="210"/>
        <end position="220"/>
    </location>
</feature>
<dbReference type="PROSITE" id="PS50082">
    <property type="entry name" value="WD_REPEATS_2"/>
    <property type="match status" value="1"/>
</dbReference>
<feature type="region of interest" description="Disordered" evidence="2">
    <location>
        <begin position="210"/>
        <end position="250"/>
    </location>
</feature>
<reference evidence="3" key="1">
    <citation type="journal article" date="2020" name="Nat. Commun.">
        <title>Large-scale genome sequencing of mycorrhizal fungi provides insights into the early evolution of symbiotic traits.</title>
        <authorList>
            <person name="Miyauchi S."/>
            <person name="Kiss E."/>
            <person name="Kuo A."/>
            <person name="Drula E."/>
            <person name="Kohler A."/>
            <person name="Sanchez-Garcia M."/>
            <person name="Morin E."/>
            <person name="Andreopoulos B."/>
            <person name="Barry K.W."/>
            <person name="Bonito G."/>
            <person name="Buee M."/>
            <person name="Carver A."/>
            <person name="Chen C."/>
            <person name="Cichocki N."/>
            <person name="Clum A."/>
            <person name="Culley D."/>
            <person name="Crous P.W."/>
            <person name="Fauchery L."/>
            <person name="Girlanda M."/>
            <person name="Hayes R.D."/>
            <person name="Keri Z."/>
            <person name="LaButti K."/>
            <person name="Lipzen A."/>
            <person name="Lombard V."/>
            <person name="Magnuson J."/>
            <person name="Maillard F."/>
            <person name="Murat C."/>
            <person name="Nolan M."/>
            <person name="Ohm R.A."/>
            <person name="Pangilinan J."/>
            <person name="Pereira M.F."/>
            <person name="Perotto S."/>
            <person name="Peter M."/>
            <person name="Pfister S."/>
            <person name="Riley R."/>
            <person name="Sitrit Y."/>
            <person name="Stielow J.B."/>
            <person name="Szollosi G."/>
            <person name="Zifcakova L."/>
            <person name="Stursova M."/>
            <person name="Spatafora J.W."/>
            <person name="Tedersoo L."/>
            <person name="Vaario L.M."/>
            <person name="Yamada A."/>
            <person name="Yan M."/>
            <person name="Wang P."/>
            <person name="Xu J."/>
            <person name="Bruns T."/>
            <person name="Baldrian P."/>
            <person name="Vilgalys R."/>
            <person name="Dunand C."/>
            <person name="Henrissat B."/>
            <person name="Grigoriev I.V."/>
            <person name="Hibbett D."/>
            <person name="Nagy L.G."/>
            <person name="Martin F.M."/>
        </authorList>
    </citation>
    <scope>NUCLEOTIDE SEQUENCE</scope>
    <source>
        <strain evidence="3">UH-Tt-Lm1</strain>
    </source>
</reference>
<feature type="repeat" description="WD" evidence="1">
    <location>
        <begin position="1309"/>
        <end position="1339"/>
    </location>
</feature>
<dbReference type="InterPro" id="IPR015943">
    <property type="entry name" value="WD40/YVTN_repeat-like_dom_sf"/>
</dbReference>
<dbReference type="InterPro" id="IPR049916">
    <property type="entry name" value="WDR72-like"/>
</dbReference>
<sequence length="1412" mass="154455">MEKQQVIIPIALPLLRDPNVKCSGFNTTKAIEWSFVSGKPCALAAWGFAPQLEDIPSPPRDLQRAPLRGAFIGFEDGSVYLFHPKIGTKADLISPAQFHFDLVDSLPHTRGSTPSVTSRLGRNVSASSSRSSLKLTTNPFHLSRSRIVSGVTTEAVEAPKNYVDFDEEQEKLKDLLKTKSPVKERHLVDSVFSSVEKKISVDKHTIQPLTAISTDTQQRNSTKKNSESRVPSSTHSRTPSHPMNSASTQNSPAIAPLQLYISGDIYSLYLRSHTFPPRFGPGKAISQLVMDESQRYVVCLQENGDISILSAIDGSCHASARSDSPVLVSPPGTVDHHTLHCAWKWKYLHLTTFIICLAASDSVSFRRDSLESDLQDHTRVSVFSSTHESSEEPKLEKIGEWRIDGCAGGVSCCKHTDDSFTLVYVDLLQRMMSHTVRLIPTAAKRPPLSRPPSHTGVIGLPNPLNINPLNILRATHLGVPEKAESTDLVGRIEVDNQIELGVVPLEGTILANRTVLTNNGRRTIFWTESGITVVQAQPSSLREMWSTTTPPVDAGWIDQSSFMLAYPGYCELYTLTTVDADGAPAPADVLTANVTCNLIRSASVSGAETTIFTSAGDLISANSPRSSLRSVDFTILPKFGEIESTPRYHALCEISAPRAPDEARVSASLVLDIDSIVIGLSDGYLNRTSLSRLCSSSPAQMASDMPLRGPITALFPVENERTKEQLIVGGADDGTIAFWSAETLKICARWTLFNTPLAHVIHPKGDTFGRMKGSLLCVAQDGTIAVLDIDGFQFLYLIPTSVHPLVRACIGGDNLLLIYEDQHARLWDMRAQEFWRAMTVDKANELVDQGGWAEWCLDEPPNMTPVLSGLDTSLHTLDSAMVFNLNLVTFLLRSRPAIGQPAAQLHESEKGKVRSVLSILLTWGLNEGIDEICKGRLNIVPSSLVYSDLYSRLTENSRSGSISLYAGHDSASGWRVSPGQSASRALAILTCLQRVIPSFTHISSDLNQDVEAVSAFYIASLGDLVGEGYHSPSLSSLATAWVRYPDEFKEPAKVLFNAGLARFADQEVAGLAESWQHKLPCLQPDVDKPSPISVVATFICGSIAVEKYSLLTPSCLTDISKSIAMYLHDDRPICKMLAIELCSRGFNIWQSYVDVMGLLRSLFSLATHTKKDGITTLNVGLAARSAVLQITSSNTPLVMTTLSMDILHVTDVQQRKSLMQMLAFLIRKRPLVIQPNLPRLIEAVVKSLDPNAAGDREATIDAATEILMYVVQTFPTVDFHMNTQRLAVGTSEGAIIMFDLKTATRLYVLEGHKQRLAACSFSPDGRRLVTVSLDENVVLVWKVGSSFSSFFNPGAPPRQGHGNGGPFKTWEFNVGDAAKLTPAETLAELKIEWVADRSVKLMVRDVTMTFTT</sequence>
<comment type="caution">
    <text evidence="3">The sequence shown here is derived from an EMBL/GenBank/DDBJ whole genome shotgun (WGS) entry which is preliminary data.</text>
</comment>
<dbReference type="InterPro" id="IPR016024">
    <property type="entry name" value="ARM-type_fold"/>
</dbReference>
<dbReference type="Proteomes" id="UP000736335">
    <property type="component" value="Unassembled WGS sequence"/>
</dbReference>
<dbReference type="Pfam" id="PF00400">
    <property type="entry name" value="WD40"/>
    <property type="match status" value="1"/>
</dbReference>
<keyword evidence="4" id="KW-1185">Reference proteome</keyword>
<dbReference type="PANTHER" id="PTHR44099:SF4">
    <property type="entry name" value="RABCONNECTIN-3B, ISOFORM A"/>
    <property type="match status" value="1"/>
</dbReference>
<name>A0A9P6HG83_9AGAM</name>
<dbReference type="Gene3D" id="2.130.10.10">
    <property type="entry name" value="YVTN repeat-like/Quinoprotein amine dehydrogenase"/>
    <property type="match status" value="2"/>
</dbReference>
<dbReference type="InterPro" id="IPR001680">
    <property type="entry name" value="WD40_rpt"/>
</dbReference>
<accession>A0A9P6HG83</accession>
<evidence type="ECO:0000313" key="4">
    <source>
        <dbReference type="Proteomes" id="UP000736335"/>
    </source>
</evidence>
<evidence type="ECO:0000256" key="2">
    <source>
        <dbReference type="SAM" id="MobiDB-lite"/>
    </source>
</evidence>
<proteinExistence type="predicted"/>
<dbReference type="GO" id="GO:0005737">
    <property type="term" value="C:cytoplasm"/>
    <property type="evidence" value="ECO:0007669"/>
    <property type="project" value="TreeGrafter"/>
</dbReference>
<gene>
    <name evidence="3" type="ORF">BJ322DRAFT_1005571</name>
</gene>
<dbReference type="OrthoDB" id="338622at2759"/>
<dbReference type="EMBL" id="WIUZ02000006">
    <property type="protein sequence ID" value="KAF9786431.1"/>
    <property type="molecule type" value="Genomic_DNA"/>
</dbReference>
<dbReference type="SUPFAM" id="SSF50978">
    <property type="entry name" value="WD40 repeat-like"/>
    <property type="match status" value="1"/>
</dbReference>
<keyword evidence="1" id="KW-0853">WD repeat</keyword>
<dbReference type="InterPro" id="IPR036322">
    <property type="entry name" value="WD40_repeat_dom_sf"/>
</dbReference>
<dbReference type="PANTHER" id="PTHR44099">
    <property type="entry name" value="RABCONNECTIN-3B, ISOFORM A"/>
    <property type="match status" value="1"/>
</dbReference>
<dbReference type="SUPFAM" id="SSF48371">
    <property type="entry name" value="ARM repeat"/>
    <property type="match status" value="1"/>
</dbReference>
<feature type="compositionally biased region" description="Low complexity" evidence="2">
    <location>
        <begin position="228"/>
        <end position="241"/>
    </location>
</feature>
<dbReference type="SMART" id="SM00320">
    <property type="entry name" value="WD40"/>
    <property type="match status" value="2"/>
</dbReference>
<protein>
    <submittedName>
        <fullName evidence="3">WD40 repeat-like protein</fullName>
    </submittedName>
</protein>
<evidence type="ECO:0000256" key="1">
    <source>
        <dbReference type="PROSITE-ProRule" id="PRU00221"/>
    </source>
</evidence>
<organism evidence="3 4">
    <name type="scientific">Thelephora terrestris</name>
    <dbReference type="NCBI Taxonomy" id="56493"/>
    <lineage>
        <taxon>Eukaryota</taxon>
        <taxon>Fungi</taxon>
        <taxon>Dikarya</taxon>
        <taxon>Basidiomycota</taxon>
        <taxon>Agaricomycotina</taxon>
        <taxon>Agaricomycetes</taxon>
        <taxon>Thelephorales</taxon>
        <taxon>Thelephoraceae</taxon>
        <taxon>Thelephora</taxon>
    </lineage>
</organism>
<evidence type="ECO:0000313" key="3">
    <source>
        <dbReference type="EMBL" id="KAF9786431.1"/>
    </source>
</evidence>